<feature type="transmembrane region" description="Helical" evidence="16">
    <location>
        <begin position="249"/>
        <end position="271"/>
    </location>
</feature>
<evidence type="ECO:0000256" key="16">
    <source>
        <dbReference type="RuleBase" id="RU003297"/>
    </source>
</evidence>
<feature type="transmembrane region" description="Helical" evidence="16">
    <location>
        <begin position="90"/>
        <end position="107"/>
    </location>
</feature>
<evidence type="ECO:0000256" key="1">
    <source>
        <dbReference type="ARBA" id="ARBA00004225"/>
    </source>
</evidence>
<dbReference type="GO" id="GO:0048039">
    <property type="term" value="F:ubiquinone binding"/>
    <property type="evidence" value="ECO:0007669"/>
    <property type="project" value="TreeGrafter"/>
</dbReference>
<dbReference type="EC" id="7.1.1.2" evidence="3 16"/>
<evidence type="ECO:0000256" key="10">
    <source>
        <dbReference type="ARBA" id="ARBA00022989"/>
    </source>
</evidence>
<evidence type="ECO:0000256" key="15">
    <source>
        <dbReference type="ARBA" id="ARBA00049551"/>
    </source>
</evidence>
<dbReference type="PANTHER" id="PTHR43507">
    <property type="entry name" value="NADH-UBIQUINONE OXIDOREDUCTASE CHAIN 4"/>
    <property type="match status" value="1"/>
</dbReference>
<keyword evidence="5 16" id="KW-0813">Transport</keyword>
<reference evidence="19" key="1">
    <citation type="submission" date="2011-10" db="EMBL/GenBank/DDBJ databases">
        <title>Complete mitochondrial genome of Phoronopsis harmeri.</title>
        <authorList>
            <person name="Lesny P."/>
            <person name="Grobe P."/>
            <person name="Podsiadlowski L."/>
        </authorList>
    </citation>
    <scope>NUCLEOTIDE SEQUENCE</scope>
</reference>
<evidence type="ECO:0000256" key="7">
    <source>
        <dbReference type="ARBA" id="ARBA00022692"/>
    </source>
</evidence>
<evidence type="ECO:0000256" key="12">
    <source>
        <dbReference type="ARBA" id="ARBA00023075"/>
    </source>
</evidence>
<comment type="subcellular location">
    <subcellularLocation>
        <location evidence="1 16">Mitochondrion membrane</location>
        <topology evidence="1 16">Multi-pass membrane protein</topology>
    </subcellularLocation>
</comment>
<geneLocation type="mitochondrion" evidence="19"/>
<feature type="transmembrane region" description="Helical" evidence="16">
    <location>
        <begin position="309"/>
        <end position="328"/>
    </location>
</feature>
<dbReference type="Pfam" id="PF01059">
    <property type="entry name" value="Oxidored_q5_N"/>
    <property type="match status" value="1"/>
</dbReference>
<evidence type="ECO:0000259" key="17">
    <source>
        <dbReference type="Pfam" id="PF00361"/>
    </source>
</evidence>
<keyword evidence="6 16" id="KW-0679">Respiratory chain</keyword>
<dbReference type="PRINTS" id="PR01437">
    <property type="entry name" value="NUOXDRDTASE4"/>
</dbReference>
<keyword evidence="12 16" id="KW-0830">Ubiquinone</keyword>
<proteinExistence type="inferred from homology"/>
<evidence type="ECO:0000256" key="9">
    <source>
        <dbReference type="ARBA" id="ARBA00022982"/>
    </source>
</evidence>
<sequence length="452" mass="50993">MLKIFIPASSLLLLLTKKNFWEPLIWFSSYALIFMLFSLYSPLTSVLWSSLLFYMDVMSISLILLSLWILILMLLASYKTLWTNFQVKEFCFWSVFLTILLFFSFSLSSALLFYFSFEACLIPIMVMILGWGYQPERLQASSYLIMYTVTASLPLLLILFKFSSNLGSLNFLFMEMSKEMFFSELAAVFWALTILAFLVKMPMFLFHLWLPKAHVEAPVAGSMVLAGVLLKLGSYGLLRMASIFPLSNISFFSIISSISLWGAVITGFICMRQVDMKALIAYSSVGHMGLLLAGTLSGCSWGWESSLLMMISHGICSSGMFMLANVIYEKSHNRSLFLTKGLLTIFPYLSLWWFLLNIVNMAAPPSLNLVSELLLVASIMSCSGMSVLALSIISFIAAGYSLYLFSTTTHGSISSYISLSLNIKSREYLNMLIHWIPLNLLVLKLDVLLTWL</sequence>
<comment type="catalytic activity">
    <reaction evidence="15 16">
        <text>a ubiquinone + NADH + 5 H(+)(in) = a ubiquinol + NAD(+) + 4 H(+)(out)</text>
        <dbReference type="Rhea" id="RHEA:29091"/>
        <dbReference type="Rhea" id="RHEA-COMP:9565"/>
        <dbReference type="Rhea" id="RHEA-COMP:9566"/>
        <dbReference type="ChEBI" id="CHEBI:15378"/>
        <dbReference type="ChEBI" id="CHEBI:16389"/>
        <dbReference type="ChEBI" id="CHEBI:17976"/>
        <dbReference type="ChEBI" id="CHEBI:57540"/>
        <dbReference type="ChEBI" id="CHEBI:57945"/>
        <dbReference type="EC" id="7.1.1.2"/>
    </reaction>
</comment>
<dbReference type="PANTHER" id="PTHR43507:SF20">
    <property type="entry name" value="NADH-UBIQUINONE OXIDOREDUCTASE CHAIN 4"/>
    <property type="match status" value="1"/>
</dbReference>
<evidence type="ECO:0000256" key="5">
    <source>
        <dbReference type="ARBA" id="ARBA00022448"/>
    </source>
</evidence>
<feature type="domain" description="NADH:ubiquinone oxidoreductase chain 4 N-terminal" evidence="18">
    <location>
        <begin position="1"/>
        <end position="103"/>
    </location>
</feature>
<feature type="transmembrane region" description="Helical" evidence="16">
    <location>
        <begin position="375"/>
        <end position="405"/>
    </location>
</feature>
<evidence type="ECO:0000256" key="2">
    <source>
        <dbReference type="ARBA" id="ARBA00009025"/>
    </source>
</evidence>
<keyword evidence="14 16" id="KW-0472">Membrane</keyword>
<dbReference type="GO" id="GO:0042773">
    <property type="term" value="P:ATP synthesis coupled electron transport"/>
    <property type="evidence" value="ECO:0007669"/>
    <property type="project" value="InterPro"/>
</dbReference>
<evidence type="ECO:0000256" key="13">
    <source>
        <dbReference type="ARBA" id="ARBA00023128"/>
    </source>
</evidence>
<feature type="transmembrane region" description="Helical" evidence="16">
    <location>
        <begin position="20"/>
        <end position="40"/>
    </location>
</feature>
<keyword evidence="11 16" id="KW-0520">NAD</keyword>
<evidence type="ECO:0000313" key="19">
    <source>
        <dbReference type="EMBL" id="AES86300.1"/>
    </source>
</evidence>
<feature type="transmembrane region" description="Helical" evidence="16">
    <location>
        <begin position="180"/>
        <end position="199"/>
    </location>
</feature>
<dbReference type="RefSeq" id="YP_006883120.1">
    <property type="nucleotide sequence ID" value="NC_018761.1"/>
</dbReference>
<comment type="function">
    <text evidence="16">Core subunit of the mitochondrial membrane respiratory chain NADH dehydrogenase (Complex I) which catalyzes electron transfer from NADH through the respiratory chain, using ubiquinone as an electron acceptor. Essential for the catalytic activity and assembly of complex I.</text>
</comment>
<organism evidence="19">
    <name type="scientific">Phoronopsis harmeri</name>
    <dbReference type="NCBI Taxonomy" id="490051"/>
    <lineage>
        <taxon>Eukaryota</taxon>
        <taxon>Metazoa</taxon>
        <taxon>Spiralia</taxon>
        <taxon>Lophotrochozoa</taxon>
        <taxon>Phoronida</taxon>
        <taxon>Phoronidae</taxon>
        <taxon>Phoronopsis</taxon>
    </lineage>
</organism>
<dbReference type="AlphaFoldDB" id="J9PPV0"/>
<feature type="transmembrane region" description="Helical" evidence="16">
    <location>
        <begin position="335"/>
        <end position="355"/>
    </location>
</feature>
<keyword evidence="10 16" id="KW-1133">Transmembrane helix</keyword>
<dbReference type="EMBL" id="JN832704">
    <property type="protein sequence ID" value="AES86300.1"/>
    <property type="molecule type" value="Genomic_DNA"/>
</dbReference>
<gene>
    <name evidence="19" type="primary">ND4</name>
</gene>
<feature type="transmembrane region" description="Helical" evidence="16">
    <location>
        <begin position="219"/>
        <end position="237"/>
    </location>
</feature>
<feature type="domain" description="NADH:quinone oxidoreductase/Mrp antiporter transmembrane" evidence="17">
    <location>
        <begin position="111"/>
        <end position="395"/>
    </location>
</feature>
<evidence type="ECO:0000259" key="18">
    <source>
        <dbReference type="Pfam" id="PF01059"/>
    </source>
</evidence>
<keyword evidence="7 16" id="KW-0812">Transmembrane</keyword>
<keyword evidence="9 16" id="KW-0249">Electron transport</keyword>
<dbReference type="Pfam" id="PF00361">
    <property type="entry name" value="Proton_antipo_M"/>
    <property type="match status" value="1"/>
</dbReference>
<dbReference type="GO" id="GO:0015990">
    <property type="term" value="P:electron transport coupled proton transport"/>
    <property type="evidence" value="ECO:0007669"/>
    <property type="project" value="TreeGrafter"/>
</dbReference>
<dbReference type="GO" id="GO:0003954">
    <property type="term" value="F:NADH dehydrogenase activity"/>
    <property type="evidence" value="ECO:0007669"/>
    <property type="project" value="TreeGrafter"/>
</dbReference>
<evidence type="ECO:0000256" key="11">
    <source>
        <dbReference type="ARBA" id="ARBA00023027"/>
    </source>
</evidence>
<feature type="transmembrane region" description="Helical" evidence="16">
    <location>
        <begin position="113"/>
        <end position="133"/>
    </location>
</feature>
<dbReference type="GO" id="GO:0031966">
    <property type="term" value="C:mitochondrial membrane"/>
    <property type="evidence" value="ECO:0007669"/>
    <property type="project" value="UniProtKB-SubCell"/>
</dbReference>
<feature type="transmembrane region" description="Helical" evidence="16">
    <location>
        <begin position="140"/>
        <end position="160"/>
    </location>
</feature>
<accession>J9PPV0</accession>
<dbReference type="InterPro" id="IPR003918">
    <property type="entry name" value="NADH_UbQ_OxRdtase"/>
</dbReference>
<feature type="transmembrane region" description="Helical" evidence="16">
    <location>
        <begin position="278"/>
        <end position="303"/>
    </location>
</feature>
<dbReference type="InterPro" id="IPR000260">
    <property type="entry name" value="NADH4_N"/>
</dbReference>
<evidence type="ECO:0000256" key="4">
    <source>
        <dbReference type="ARBA" id="ARBA00021006"/>
    </source>
</evidence>
<keyword evidence="8" id="KW-1278">Translocase</keyword>
<evidence type="ECO:0000256" key="8">
    <source>
        <dbReference type="ARBA" id="ARBA00022967"/>
    </source>
</evidence>
<evidence type="ECO:0000256" key="14">
    <source>
        <dbReference type="ARBA" id="ARBA00023136"/>
    </source>
</evidence>
<dbReference type="CTD" id="4538"/>
<name>J9PPV0_9BILA</name>
<keyword evidence="13 16" id="KW-0496">Mitochondrion</keyword>
<dbReference type="GeneID" id="13824919"/>
<protein>
    <recommendedName>
        <fullName evidence="4 16">NADH-ubiquinone oxidoreductase chain 4</fullName>
        <ecNumber evidence="3 16">7.1.1.2</ecNumber>
    </recommendedName>
</protein>
<evidence type="ECO:0000256" key="3">
    <source>
        <dbReference type="ARBA" id="ARBA00012944"/>
    </source>
</evidence>
<feature type="transmembrane region" description="Helical" evidence="16">
    <location>
        <begin position="52"/>
        <end position="78"/>
    </location>
</feature>
<comment type="similarity">
    <text evidence="2 16">Belongs to the complex I subunit 4 family.</text>
</comment>
<dbReference type="InterPro" id="IPR001750">
    <property type="entry name" value="ND/Mrp_TM"/>
</dbReference>
<dbReference type="GO" id="GO:0008137">
    <property type="term" value="F:NADH dehydrogenase (ubiquinone) activity"/>
    <property type="evidence" value="ECO:0007669"/>
    <property type="project" value="UniProtKB-UniRule"/>
</dbReference>
<evidence type="ECO:0000256" key="6">
    <source>
        <dbReference type="ARBA" id="ARBA00022660"/>
    </source>
</evidence>